<protein>
    <submittedName>
        <fullName evidence="1">Uncharacterized protein</fullName>
    </submittedName>
</protein>
<sequence>MGLGKERRMQNMESFIFVLISSFLSCGRRLFSFIFDPLRASSRYSPDLIRLHLRVSS</sequence>
<proteinExistence type="predicted"/>
<dbReference type="RefSeq" id="XP_051445955.1">
    <property type="nucleotide sequence ID" value="XM_051588082.1"/>
</dbReference>
<reference evidence="1" key="2">
    <citation type="journal article" date="2022" name="Proc. Natl. Acad. Sci. U.S.A.">
        <title>Diploid-dominant life cycles characterize the early evolution of Fungi.</title>
        <authorList>
            <person name="Amses K.R."/>
            <person name="Simmons D.R."/>
            <person name="Longcore J.E."/>
            <person name="Mondo S.J."/>
            <person name="Seto K."/>
            <person name="Jeronimo G.H."/>
            <person name="Bonds A.E."/>
            <person name="Quandt C.A."/>
            <person name="Davis W.J."/>
            <person name="Chang Y."/>
            <person name="Federici B.A."/>
            <person name="Kuo A."/>
            <person name="LaButti K."/>
            <person name="Pangilinan J."/>
            <person name="Andreopoulos W."/>
            <person name="Tritt A."/>
            <person name="Riley R."/>
            <person name="Hundley H."/>
            <person name="Johnson J."/>
            <person name="Lipzen A."/>
            <person name="Barry K."/>
            <person name="Lang B.F."/>
            <person name="Cuomo C.A."/>
            <person name="Buchler N.E."/>
            <person name="Grigoriev I.V."/>
            <person name="Spatafora J.W."/>
            <person name="Stajich J.E."/>
            <person name="James T.Y."/>
        </authorList>
    </citation>
    <scope>NUCLEOTIDE SEQUENCE</scope>
    <source>
        <strain evidence="1">AG</strain>
    </source>
</reference>
<dbReference type="EMBL" id="MU620909">
    <property type="protein sequence ID" value="KAI8580951.1"/>
    <property type="molecule type" value="Genomic_DNA"/>
</dbReference>
<dbReference type="GeneID" id="75913427"/>
<gene>
    <name evidence="1" type="ORF">K450DRAFT_235400</name>
</gene>
<comment type="caution">
    <text evidence="1">The sequence shown here is derived from an EMBL/GenBank/DDBJ whole genome shotgun (WGS) entry which is preliminary data.</text>
</comment>
<accession>A0AAD5HFQ7</accession>
<evidence type="ECO:0000313" key="1">
    <source>
        <dbReference type="EMBL" id="KAI8580951.1"/>
    </source>
</evidence>
<dbReference type="Proteomes" id="UP001206595">
    <property type="component" value="Unassembled WGS sequence"/>
</dbReference>
<organism evidence="1 2">
    <name type="scientific">Umbelopsis ramanniana AG</name>
    <dbReference type="NCBI Taxonomy" id="1314678"/>
    <lineage>
        <taxon>Eukaryota</taxon>
        <taxon>Fungi</taxon>
        <taxon>Fungi incertae sedis</taxon>
        <taxon>Mucoromycota</taxon>
        <taxon>Mucoromycotina</taxon>
        <taxon>Umbelopsidomycetes</taxon>
        <taxon>Umbelopsidales</taxon>
        <taxon>Umbelopsidaceae</taxon>
        <taxon>Umbelopsis</taxon>
    </lineage>
</organism>
<evidence type="ECO:0000313" key="2">
    <source>
        <dbReference type="Proteomes" id="UP001206595"/>
    </source>
</evidence>
<dbReference type="AlphaFoldDB" id="A0AAD5HFQ7"/>
<dbReference type="PROSITE" id="PS51257">
    <property type="entry name" value="PROKAR_LIPOPROTEIN"/>
    <property type="match status" value="1"/>
</dbReference>
<name>A0AAD5HFQ7_UMBRA</name>
<keyword evidence="2" id="KW-1185">Reference proteome</keyword>
<reference evidence="1" key="1">
    <citation type="submission" date="2021-06" db="EMBL/GenBank/DDBJ databases">
        <authorList>
            <consortium name="DOE Joint Genome Institute"/>
            <person name="Mondo S.J."/>
            <person name="Amses K.R."/>
            <person name="Simmons D.R."/>
            <person name="Longcore J.E."/>
            <person name="Seto K."/>
            <person name="Alves G.H."/>
            <person name="Bonds A.E."/>
            <person name="Quandt C.A."/>
            <person name="Davis W.J."/>
            <person name="Chang Y."/>
            <person name="Letcher P.M."/>
            <person name="Powell M.J."/>
            <person name="Kuo A."/>
            <person name="Labutti K."/>
            <person name="Pangilinan J."/>
            <person name="Andreopoulos W."/>
            <person name="Tritt A."/>
            <person name="Riley R."/>
            <person name="Hundley H."/>
            <person name="Johnson J."/>
            <person name="Lipzen A."/>
            <person name="Barry K."/>
            <person name="Berbee M.L."/>
            <person name="Buchler N.E."/>
            <person name="Grigoriev I.V."/>
            <person name="Spatafora J.W."/>
            <person name="Stajich J.E."/>
            <person name="James T.Y."/>
        </authorList>
    </citation>
    <scope>NUCLEOTIDE SEQUENCE</scope>
    <source>
        <strain evidence="1">AG</strain>
    </source>
</reference>